<protein>
    <submittedName>
        <fullName evidence="1">Uncharacterized protein</fullName>
    </submittedName>
</protein>
<dbReference type="EMBL" id="LXQE01000175">
    <property type="protein sequence ID" value="RCJ31443.1"/>
    <property type="molecule type" value="Genomic_DNA"/>
</dbReference>
<dbReference type="Proteomes" id="UP000252085">
    <property type="component" value="Unassembled WGS sequence"/>
</dbReference>
<organism evidence="1 2">
    <name type="scientific">Nostoc punctiforme NIES-2108</name>
    <dbReference type="NCBI Taxonomy" id="1356359"/>
    <lineage>
        <taxon>Bacteria</taxon>
        <taxon>Bacillati</taxon>
        <taxon>Cyanobacteriota</taxon>
        <taxon>Cyanophyceae</taxon>
        <taxon>Nostocales</taxon>
        <taxon>Nostocaceae</taxon>
        <taxon>Nostoc</taxon>
    </lineage>
</organism>
<evidence type="ECO:0000313" key="1">
    <source>
        <dbReference type="EMBL" id="RCJ31443.1"/>
    </source>
</evidence>
<proteinExistence type="predicted"/>
<comment type="caution">
    <text evidence="1">The sequence shown here is derived from an EMBL/GenBank/DDBJ whole genome shotgun (WGS) entry which is preliminary data.</text>
</comment>
<accession>A0A367R6Z5</accession>
<reference evidence="1 2" key="1">
    <citation type="submission" date="2016-04" db="EMBL/GenBank/DDBJ databases">
        <authorList>
            <person name="Evans L.H."/>
            <person name="Alamgir A."/>
            <person name="Owens N."/>
            <person name="Weber N.D."/>
            <person name="Virtaneva K."/>
            <person name="Barbian K."/>
            <person name="Babar A."/>
            <person name="Rosenke K."/>
        </authorList>
    </citation>
    <scope>NUCLEOTIDE SEQUENCE [LARGE SCALE GENOMIC DNA]</scope>
    <source>
        <strain evidence="1">NIES-2108</strain>
    </source>
</reference>
<evidence type="ECO:0000313" key="2">
    <source>
        <dbReference type="Proteomes" id="UP000252085"/>
    </source>
</evidence>
<sequence length="99" mass="11086">MEAEVIDALIMNPIEDSESDRNMGNPFISKDQWQEELKFHGFVEVAAFSEFAAFREHVILAQASLPATHKTPVAFTALLNEQDTDKTQEVSFGKGTSRK</sequence>
<dbReference type="AlphaFoldDB" id="A0A367R6Z5"/>
<gene>
    <name evidence="1" type="ORF">A6769_30835</name>
</gene>
<name>A0A367R6Z5_NOSPU</name>